<keyword evidence="2" id="KW-1185">Reference proteome</keyword>
<evidence type="ECO:0000313" key="2">
    <source>
        <dbReference type="Proteomes" id="UP001177021"/>
    </source>
</evidence>
<comment type="caution">
    <text evidence="1">The sequence shown here is derived from an EMBL/GenBank/DDBJ whole genome shotgun (WGS) entry which is preliminary data.</text>
</comment>
<dbReference type="Proteomes" id="UP001177021">
    <property type="component" value="Unassembled WGS sequence"/>
</dbReference>
<dbReference type="EMBL" id="CASHSV030000206">
    <property type="protein sequence ID" value="CAJ2654817.1"/>
    <property type="molecule type" value="Genomic_DNA"/>
</dbReference>
<accession>A0ACB0KC10</accession>
<organism evidence="1 2">
    <name type="scientific">Trifolium pratense</name>
    <name type="common">Red clover</name>
    <dbReference type="NCBI Taxonomy" id="57577"/>
    <lineage>
        <taxon>Eukaryota</taxon>
        <taxon>Viridiplantae</taxon>
        <taxon>Streptophyta</taxon>
        <taxon>Embryophyta</taxon>
        <taxon>Tracheophyta</taxon>
        <taxon>Spermatophyta</taxon>
        <taxon>Magnoliopsida</taxon>
        <taxon>eudicotyledons</taxon>
        <taxon>Gunneridae</taxon>
        <taxon>Pentapetalae</taxon>
        <taxon>rosids</taxon>
        <taxon>fabids</taxon>
        <taxon>Fabales</taxon>
        <taxon>Fabaceae</taxon>
        <taxon>Papilionoideae</taxon>
        <taxon>50 kb inversion clade</taxon>
        <taxon>NPAAA clade</taxon>
        <taxon>Hologalegina</taxon>
        <taxon>IRL clade</taxon>
        <taxon>Trifolieae</taxon>
        <taxon>Trifolium</taxon>
    </lineage>
</organism>
<sequence>MEGKMLDRINNIGCDYVTITLIKLATEAVRTWCTVAIHGENDVLDFLTGRYVNEHFVVISCYQFWNVILYQVVYSAIVFLTEDAFEVMKNLIFNLRITCNLKNIQFLDLSENNLSGQIFKCMMNFYAMSQNVSLDRTGDYIFSYPTQGNIPNEIENLIELVSLNLSNNYLSGEIPSKIGRLTSLEFLDLSVNHLSSLTPPSLAQIDRLSVLNLSDNNLSGRIPIGTQLQSFDASSYEGNADLCGKPLDKKCPGDEQDAHQKPETQEENSQEDKKSLYLSVALGFITGFWGLWGSLFRSRHWRHKICLVLEQYN</sequence>
<evidence type="ECO:0000313" key="1">
    <source>
        <dbReference type="EMBL" id="CAJ2654817.1"/>
    </source>
</evidence>
<reference evidence="1" key="1">
    <citation type="submission" date="2023-10" db="EMBL/GenBank/DDBJ databases">
        <authorList>
            <person name="Rodriguez Cubillos JULIANA M."/>
            <person name="De Vega J."/>
        </authorList>
    </citation>
    <scope>NUCLEOTIDE SEQUENCE</scope>
</reference>
<name>A0ACB0KC10_TRIPR</name>
<proteinExistence type="predicted"/>
<protein>
    <submittedName>
        <fullName evidence="1">Uncharacterized protein</fullName>
    </submittedName>
</protein>
<gene>
    <name evidence="1" type="ORF">MILVUS5_LOCUS21876</name>
</gene>